<reference evidence="4" key="1">
    <citation type="submission" date="2020-08" db="EMBL/GenBank/DDBJ databases">
        <title>Plant Genome Project.</title>
        <authorList>
            <person name="Zhang R.-G."/>
        </authorList>
    </citation>
    <scope>NUCLEOTIDE SEQUENCE</scope>
    <source>
        <strain evidence="4">WSP0</strain>
        <tissue evidence="4">Leaf</tissue>
    </source>
</reference>
<evidence type="ECO:0000256" key="1">
    <source>
        <dbReference type="PROSITE-ProRule" id="PRU00047"/>
    </source>
</evidence>
<gene>
    <name evidence="4" type="ORF">RHGRI_028963</name>
</gene>
<evidence type="ECO:0000313" key="5">
    <source>
        <dbReference type="Proteomes" id="UP000823749"/>
    </source>
</evidence>
<feature type="region of interest" description="Disordered" evidence="2">
    <location>
        <begin position="127"/>
        <end position="146"/>
    </location>
</feature>
<sequence length="350" mass="38081">MSDFCYGCGKISHTVNDCKERCSFAAKDWVYDGGTRAEFAVVETIQYGDQPRPRLVYPERKNSGSSMDEGGACSGVEKERVYQSSQNIPVDDLVENQGSRVVDCNSARTNPLGSATLQAGSYSVDGLSGIPSSSGSPSERGPNLSLGKEPLIWFPLPSPASLMSPESVPSTMPPRSSNQDEIDTFEEEVWSGHNEDDEEEVETQERFEHNNCQFQEVGTQESVINVNSYPSYMGQVMWPNMMSHNMRPNMAQGGSVLPAQGGSVLPFSPSLCPTGIGFNQFMNNFSSSQSNMPSFTSTQVSGRGQSTFLGDQGQDWGGAQPNFMESQGQGGGGAHQSFTEMIFARHYNEE</sequence>
<keyword evidence="1" id="KW-0479">Metal-binding</keyword>
<accession>A0AAV6INL8</accession>
<comment type="caution">
    <text evidence="4">The sequence shown here is derived from an EMBL/GenBank/DDBJ whole genome shotgun (WGS) entry which is preliminary data.</text>
</comment>
<keyword evidence="1" id="KW-0863">Zinc-finger</keyword>
<keyword evidence="5" id="KW-1185">Reference proteome</keyword>
<evidence type="ECO:0000256" key="2">
    <source>
        <dbReference type="SAM" id="MobiDB-lite"/>
    </source>
</evidence>
<dbReference type="AlphaFoldDB" id="A0AAV6INL8"/>
<dbReference type="Proteomes" id="UP000823749">
    <property type="component" value="Chromosome 10"/>
</dbReference>
<feature type="domain" description="CCHC-type" evidence="3">
    <location>
        <begin position="5"/>
        <end position="20"/>
    </location>
</feature>
<proteinExistence type="predicted"/>
<keyword evidence="1" id="KW-0862">Zinc</keyword>
<name>A0AAV6INL8_9ERIC</name>
<protein>
    <recommendedName>
        <fullName evidence="3">CCHC-type domain-containing protein</fullName>
    </recommendedName>
</protein>
<dbReference type="EMBL" id="JACTNZ010000010">
    <property type="protein sequence ID" value="KAG5528199.1"/>
    <property type="molecule type" value="Genomic_DNA"/>
</dbReference>
<feature type="compositionally biased region" description="Low complexity" evidence="2">
    <location>
        <begin position="128"/>
        <end position="142"/>
    </location>
</feature>
<evidence type="ECO:0000259" key="3">
    <source>
        <dbReference type="PROSITE" id="PS50158"/>
    </source>
</evidence>
<organism evidence="4 5">
    <name type="scientific">Rhododendron griersonianum</name>
    <dbReference type="NCBI Taxonomy" id="479676"/>
    <lineage>
        <taxon>Eukaryota</taxon>
        <taxon>Viridiplantae</taxon>
        <taxon>Streptophyta</taxon>
        <taxon>Embryophyta</taxon>
        <taxon>Tracheophyta</taxon>
        <taxon>Spermatophyta</taxon>
        <taxon>Magnoliopsida</taxon>
        <taxon>eudicotyledons</taxon>
        <taxon>Gunneridae</taxon>
        <taxon>Pentapetalae</taxon>
        <taxon>asterids</taxon>
        <taxon>Ericales</taxon>
        <taxon>Ericaceae</taxon>
        <taxon>Ericoideae</taxon>
        <taxon>Rhodoreae</taxon>
        <taxon>Rhododendron</taxon>
    </lineage>
</organism>
<feature type="region of interest" description="Disordered" evidence="2">
    <location>
        <begin position="53"/>
        <end position="76"/>
    </location>
</feature>
<evidence type="ECO:0000313" key="4">
    <source>
        <dbReference type="EMBL" id="KAG5528199.1"/>
    </source>
</evidence>
<dbReference type="GO" id="GO:0008270">
    <property type="term" value="F:zinc ion binding"/>
    <property type="evidence" value="ECO:0007669"/>
    <property type="project" value="UniProtKB-KW"/>
</dbReference>
<dbReference type="InterPro" id="IPR001878">
    <property type="entry name" value="Znf_CCHC"/>
</dbReference>
<dbReference type="GO" id="GO:0003676">
    <property type="term" value="F:nucleic acid binding"/>
    <property type="evidence" value="ECO:0007669"/>
    <property type="project" value="InterPro"/>
</dbReference>
<dbReference type="PROSITE" id="PS50158">
    <property type="entry name" value="ZF_CCHC"/>
    <property type="match status" value="1"/>
</dbReference>